<dbReference type="InterPro" id="IPR000361">
    <property type="entry name" value="ATAP_core_dom"/>
</dbReference>
<protein>
    <submittedName>
        <fullName evidence="3">Uncharacterized protein YneR</fullName>
    </submittedName>
</protein>
<keyword evidence="4" id="KW-1185">Reference proteome</keyword>
<proteinExistence type="inferred from homology"/>
<evidence type="ECO:0000313" key="3">
    <source>
        <dbReference type="EMBL" id="MBM7619132.1"/>
    </source>
</evidence>
<organism evidence="3 4">
    <name type="scientific">Sutcliffiella tianshenii</name>
    <dbReference type="NCBI Taxonomy" id="1463404"/>
    <lineage>
        <taxon>Bacteria</taxon>
        <taxon>Bacillati</taxon>
        <taxon>Bacillota</taxon>
        <taxon>Bacilli</taxon>
        <taxon>Bacillales</taxon>
        <taxon>Bacillaceae</taxon>
        <taxon>Sutcliffiella</taxon>
    </lineage>
</organism>
<dbReference type="RefSeq" id="WP_204413957.1">
    <property type="nucleotide sequence ID" value="NZ_JAFBED010000002.1"/>
</dbReference>
<evidence type="ECO:0000256" key="1">
    <source>
        <dbReference type="ARBA" id="ARBA00006718"/>
    </source>
</evidence>
<comment type="similarity">
    <text evidence="1">Belongs to the HesB/IscA family.</text>
</comment>
<gene>
    <name evidence="3" type="ORF">JOC95_000981</name>
</gene>
<dbReference type="PIRSF" id="PIRSF034852">
    <property type="entry name" value="UCP034852"/>
    <property type="match status" value="1"/>
</dbReference>
<accession>A0ABS2NWX3</accession>
<feature type="domain" description="Core" evidence="2">
    <location>
        <begin position="1"/>
        <end position="85"/>
    </location>
</feature>
<dbReference type="InterPro" id="IPR008326">
    <property type="entry name" value="PdhI-like"/>
</dbReference>
<evidence type="ECO:0000313" key="4">
    <source>
        <dbReference type="Proteomes" id="UP000737402"/>
    </source>
</evidence>
<dbReference type="InterPro" id="IPR035903">
    <property type="entry name" value="HesB-like_dom_sf"/>
</dbReference>
<comment type="caution">
    <text evidence="3">The sequence shown here is derived from an EMBL/GenBank/DDBJ whole genome shotgun (WGS) entry which is preliminary data.</text>
</comment>
<dbReference type="EMBL" id="JAFBED010000002">
    <property type="protein sequence ID" value="MBM7619132.1"/>
    <property type="molecule type" value="Genomic_DNA"/>
</dbReference>
<sequence length="95" mass="11007">MKMTMSQSAIDWYKNELELKSGDHIRFHIRYGGCSTVQKGFSLGIVQESPDQPAASVEQDGLIFFVEEKDEWYFDGHDLHITMDEELNEPIFGYE</sequence>
<evidence type="ECO:0000259" key="2">
    <source>
        <dbReference type="Pfam" id="PF01521"/>
    </source>
</evidence>
<dbReference type="Proteomes" id="UP000737402">
    <property type="component" value="Unassembled WGS sequence"/>
</dbReference>
<dbReference type="SUPFAM" id="SSF89360">
    <property type="entry name" value="HesB-like domain"/>
    <property type="match status" value="1"/>
</dbReference>
<dbReference type="Pfam" id="PF01521">
    <property type="entry name" value="Fe-S_biosyn"/>
    <property type="match status" value="1"/>
</dbReference>
<name>A0ABS2NWX3_9BACI</name>
<reference evidence="3 4" key="1">
    <citation type="submission" date="2021-01" db="EMBL/GenBank/DDBJ databases">
        <title>Genomic Encyclopedia of Type Strains, Phase IV (KMG-IV): sequencing the most valuable type-strain genomes for metagenomic binning, comparative biology and taxonomic classification.</title>
        <authorList>
            <person name="Goeker M."/>
        </authorList>
    </citation>
    <scope>NUCLEOTIDE SEQUENCE [LARGE SCALE GENOMIC DNA]</scope>
    <source>
        <strain evidence="3 4">DSM 25879</strain>
    </source>
</reference>